<dbReference type="EMBL" id="FMYP01000029">
    <property type="protein sequence ID" value="SDC39314.1"/>
    <property type="molecule type" value="Genomic_DNA"/>
</dbReference>
<dbReference type="GO" id="GO:0016757">
    <property type="term" value="F:glycosyltransferase activity"/>
    <property type="evidence" value="ECO:0007669"/>
    <property type="project" value="UniProtKB-KW"/>
</dbReference>
<gene>
    <name evidence="4" type="ORF">SAMN05216323_102933</name>
</gene>
<accession>A0A1G6L7U5</accession>
<dbReference type="RefSeq" id="WP_092438146.1">
    <property type="nucleotide sequence ID" value="NZ_FMYP01000029.1"/>
</dbReference>
<reference evidence="4 5" key="1">
    <citation type="submission" date="2016-09" db="EMBL/GenBank/DDBJ databases">
        <authorList>
            <person name="Capua I."/>
            <person name="De Benedictis P."/>
            <person name="Joannis T."/>
            <person name="Lombin L.H."/>
            <person name="Cattoli G."/>
        </authorList>
    </citation>
    <scope>NUCLEOTIDE SEQUENCE [LARGE SCALE GENOMIC DNA]</scope>
    <source>
        <strain evidence="4 5">A7P-90m</strain>
    </source>
</reference>
<proteinExistence type="predicted"/>
<dbReference type="Proteomes" id="UP000199452">
    <property type="component" value="Unassembled WGS sequence"/>
</dbReference>
<evidence type="ECO:0000313" key="4">
    <source>
        <dbReference type="EMBL" id="SDC39314.1"/>
    </source>
</evidence>
<organism evidence="4 5">
    <name type="scientific">Williamwhitmania taraxaci</name>
    <dbReference type="NCBI Taxonomy" id="1640674"/>
    <lineage>
        <taxon>Bacteria</taxon>
        <taxon>Pseudomonadati</taxon>
        <taxon>Bacteroidota</taxon>
        <taxon>Bacteroidia</taxon>
        <taxon>Bacteroidales</taxon>
        <taxon>Williamwhitmaniaceae</taxon>
        <taxon>Williamwhitmania</taxon>
    </lineage>
</organism>
<dbReference type="SUPFAM" id="SSF56235">
    <property type="entry name" value="N-terminal nucleophile aminohydrolases (Ntn hydrolases)"/>
    <property type="match status" value="1"/>
</dbReference>
<protein>
    <submittedName>
        <fullName evidence="4">Amidophosphoribosyltransferase</fullName>
    </submittedName>
</protein>
<keyword evidence="5" id="KW-1185">Reference proteome</keyword>
<feature type="domain" description="Glutamine amidotransferase type-2" evidence="3">
    <location>
        <begin position="9"/>
        <end position="302"/>
    </location>
</feature>
<evidence type="ECO:0000313" key="5">
    <source>
        <dbReference type="Proteomes" id="UP000199452"/>
    </source>
</evidence>
<sequence length="632" mass="71421">MSDQIKHECGIALIRLLKPLSYYQEKYGTWQYGIQKLYLLMEKQHNRGQDGAGVAGIKLNLPPGKRYIDRIRSNSASPIKEVFDHISAGINRFSLEPEKQADPNFALHNIPFAADLYLGHLRYGTFGNHSIEYVHPVMRENNWKTRTLVLAGNFNMTNVVELFNKLIELGQHPLDVSDTVTVLEKLGHYIDDENQLLFRQYKNEGMSNAQISEFIQNNLSIEKVLQRATKDFDGGYALAGLFGHGDAFVARDPWGIRPAFFYQDDEIVVVASERPVIQTVLNVPIEKVQEIKPGCALIIRRDGSVSHNEIRVPQERKSCSFERIYFSRGTDSDIYKERKKLGELLTPAILEAVNNELDDTVFSFIPNTAETAFYGMVKGVETHMLNQKKEAIIKAGVTITPEMLDTIIASRPRVEKIAVKDVKLRTFISQDSGRDDLVGHVYDVTYGAVRAGTDNLVVIDDSIVRGTTLKRSILRILDRLQPKKIVVVSSCPQIRYPDCYGIDMSNLGDFAAFRAAIELLKETGRQSIIDSVYQKCKEQQNLPKEEVMNYVKGIYSPFSPTEIAHKIGQMLRPADMKADLQLVFQTIEGLHAACPNDLGDWYFTGNYPTPGGNRVVNTSFINFIEGRKERAY</sequence>
<dbReference type="OrthoDB" id="9801213at2"/>
<dbReference type="InterPro" id="IPR017932">
    <property type="entry name" value="GATase_2_dom"/>
</dbReference>
<name>A0A1G6L7U5_9BACT</name>
<dbReference type="AlphaFoldDB" id="A0A1G6L7U5"/>
<dbReference type="SUPFAM" id="SSF53271">
    <property type="entry name" value="PRTase-like"/>
    <property type="match status" value="1"/>
</dbReference>
<dbReference type="PANTHER" id="PTHR11907">
    <property type="entry name" value="AMIDOPHOSPHORIBOSYLTRANSFERASE"/>
    <property type="match status" value="1"/>
</dbReference>
<keyword evidence="4" id="KW-0328">Glycosyltransferase</keyword>
<keyword evidence="2" id="KW-0315">Glutamine amidotransferase</keyword>
<dbReference type="Gene3D" id="3.60.20.10">
    <property type="entry name" value="Glutamine Phosphoribosylpyrophosphate, subunit 1, domain 1"/>
    <property type="match status" value="1"/>
</dbReference>
<dbReference type="STRING" id="1640674.SAMN05216323_102933"/>
<evidence type="ECO:0000259" key="3">
    <source>
        <dbReference type="PROSITE" id="PS51278"/>
    </source>
</evidence>
<dbReference type="InterPro" id="IPR029057">
    <property type="entry name" value="PRTase-like"/>
</dbReference>
<dbReference type="PROSITE" id="PS51278">
    <property type="entry name" value="GATASE_TYPE_2"/>
    <property type="match status" value="1"/>
</dbReference>
<dbReference type="Gene3D" id="3.40.50.2020">
    <property type="match status" value="1"/>
</dbReference>
<dbReference type="InterPro" id="IPR029055">
    <property type="entry name" value="Ntn_hydrolases_N"/>
</dbReference>
<evidence type="ECO:0000256" key="2">
    <source>
        <dbReference type="ARBA" id="ARBA00022962"/>
    </source>
</evidence>
<keyword evidence="1 4" id="KW-0808">Transferase</keyword>
<evidence type="ECO:0000256" key="1">
    <source>
        <dbReference type="ARBA" id="ARBA00022679"/>
    </source>
</evidence>